<dbReference type="InterPro" id="IPR047057">
    <property type="entry name" value="MerR_fam"/>
</dbReference>
<dbReference type="SUPFAM" id="SSF46955">
    <property type="entry name" value="Putative DNA-binding domain"/>
    <property type="match status" value="1"/>
</dbReference>
<evidence type="ECO:0000256" key="4">
    <source>
        <dbReference type="ARBA" id="ARBA00023163"/>
    </source>
</evidence>
<evidence type="ECO:0000256" key="2">
    <source>
        <dbReference type="ARBA" id="ARBA00023015"/>
    </source>
</evidence>
<proteinExistence type="predicted"/>
<dbReference type="PANTHER" id="PTHR30204">
    <property type="entry name" value="REDOX-CYCLING DRUG-SENSING TRANSCRIPTIONAL ACTIVATOR SOXR"/>
    <property type="match status" value="1"/>
</dbReference>
<dbReference type="Pfam" id="PF13411">
    <property type="entry name" value="MerR_1"/>
    <property type="match status" value="1"/>
</dbReference>
<keyword evidence="2" id="KW-0805">Transcription regulation</keyword>
<evidence type="ECO:0000313" key="7">
    <source>
        <dbReference type="Proteomes" id="UP000264605"/>
    </source>
</evidence>
<keyword evidence="1" id="KW-0678">Repressor</keyword>
<dbReference type="PANTHER" id="PTHR30204:SF69">
    <property type="entry name" value="MERR-FAMILY TRANSCRIPTIONAL REGULATOR"/>
    <property type="match status" value="1"/>
</dbReference>
<evidence type="ECO:0000313" key="6">
    <source>
        <dbReference type="EMBL" id="AXV65490.1"/>
    </source>
</evidence>
<accession>A0AAD0RZM1</accession>
<dbReference type="SMART" id="SM00422">
    <property type="entry name" value="HTH_MERR"/>
    <property type="match status" value="1"/>
</dbReference>
<dbReference type="RefSeq" id="WP_118844379.1">
    <property type="nucleotide sequence ID" value="NZ_CP032090.1"/>
</dbReference>
<dbReference type="EMBL" id="CP032090">
    <property type="protein sequence ID" value="AXV65490.1"/>
    <property type="molecule type" value="Genomic_DNA"/>
</dbReference>
<dbReference type="Proteomes" id="UP000264605">
    <property type="component" value="Chromosome"/>
</dbReference>
<keyword evidence="4" id="KW-0804">Transcription</keyword>
<dbReference type="Gene3D" id="1.10.1660.10">
    <property type="match status" value="1"/>
</dbReference>
<evidence type="ECO:0000256" key="1">
    <source>
        <dbReference type="ARBA" id="ARBA00022491"/>
    </source>
</evidence>
<dbReference type="InterPro" id="IPR009061">
    <property type="entry name" value="DNA-bd_dom_put_sf"/>
</dbReference>
<organism evidence="6 7">
    <name type="scientific">Pseudoalteromonas lipolytica</name>
    <dbReference type="NCBI Taxonomy" id="570156"/>
    <lineage>
        <taxon>Bacteria</taxon>
        <taxon>Pseudomonadati</taxon>
        <taxon>Pseudomonadota</taxon>
        <taxon>Gammaproteobacteria</taxon>
        <taxon>Alteromonadales</taxon>
        <taxon>Pseudoalteromonadaceae</taxon>
        <taxon>Pseudoalteromonas</taxon>
    </lineage>
</organism>
<dbReference type="InterPro" id="IPR000551">
    <property type="entry name" value="MerR-type_HTH_dom"/>
</dbReference>
<dbReference type="KEGG" id="pdj:D0907_09475"/>
<sequence>MYLNEVSKLYGATQRAIRLYESVGLLTVSRVGKYRVYNQENIYLIKLIKEAQTLGVALSDMVALKGENEDFDWQAVSHCLIQKQAAVEEKIKELELQRERIKNYRISIDKCIQELDSYP</sequence>
<dbReference type="PROSITE" id="PS50937">
    <property type="entry name" value="HTH_MERR_2"/>
    <property type="match status" value="1"/>
</dbReference>
<feature type="domain" description="HTH merR-type" evidence="5">
    <location>
        <begin position="1"/>
        <end position="67"/>
    </location>
</feature>
<name>A0AAD0RZM1_9GAMM</name>
<keyword evidence="3" id="KW-0238">DNA-binding</keyword>
<dbReference type="GO" id="GO:0003700">
    <property type="term" value="F:DNA-binding transcription factor activity"/>
    <property type="evidence" value="ECO:0007669"/>
    <property type="project" value="InterPro"/>
</dbReference>
<dbReference type="GO" id="GO:0003677">
    <property type="term" value="F:DNA binding"/>
    <property type="evidence" value="ECO:0007669"/>
    <property type="project" value="UniProtKB-KW"/>
</dbReference>
<reference evidence="6 7" key="1">
    <citation type="submission" date="2018-08" db="EMBL/GenBank/DDBJ databases">
        <title>Draft genome sequence of Pseudoalteromonas donghaensis HJ51.</title>
        <authorList>
            <person name="Oh J."/>
            <person name="Roh D."/>
        </authorList>
    </citation>
    <scope>NUCLEOTIDE SEQUENCE [LARGE SCALE GENOMIC DNA]</scope>
    <source>
        <strain evidence="6 7">HJ51</strain>
    </source>
</reference>
<dbReference type="AlphaFoldDB" id="A0AAD0RZM1"/>
<evidence type="ECO:0000256" key="3">
    <source>
        <dbReference type="ARBA" id="ARBA00023125"/>
    </source>
</evidence>
<protein>
    <submittedName>
        <fullName evidence="6">MerR family transcriptional regulator</fullName>
    </submittedName>
</protein>
<evidence type="ECO:0000259" key="5">
    <source>
        <dbReference type="PROSITE" id="PS50937"/>
    </source>
</evidence>
<gene>
    <name evidence="6" type="ORF">D0907_09475</name>
</gene>
<dbReference type="GeneID" id="99505689"/>